<dbReference type="SUPFAM" id="SSF51735">
    <property type="entry name" value="NAD(P)-binding Rossmann-fold domains"/>
    <property type="match status" value="1"/>
</dbReference>
<name>A0AAC8Q084_9BACT</name>
<dbReference type="Proteomes" id="UP000035579">
    <property type="component" value="Chromosome"/>
</dbReference>
<proteinExistence type="predicted"/>
<dbReference type="Gene3D" id="3.40.50.720">
    <property type="entry name" value="NAD(P)-binding Rossmann-like Domain"/>
    <property type="match status" value="1"/>
</dbReference>
<organism evidence="3 4">
    <name type="scientific">Archangium gephyra</name>
    <dbReference type="NCBI Taxonomy" id="48"/>
    <lineage>
        <taxon>Bacteria</taxon>
        <taxon>Pseudomonadati</taxon>
        <taxon>Myxococcota</taxon>
        <taxon>Myxococcia</taxon>
        <taxon>Myxococcales</taxon>
        <taxon>Cystobacterineae</taxon>
        <taxon>Archangiaceae</taxon>
        <taxon>Archangium</taxon>
    </lineage>
</organism>
<dbReference type="GO" id="GO:0009247">
    <property type="term" value="P:glycolipid biosynthetic process"/>
    <property type="evidence" value="ECO:0007669"/>
    <property type="project" value="TreeGrafter"/>
</dbReference>
<dbReference type="InterPro" id="IPR036291">
    <property type="entry name" value="NAD(P)-bd_dom_sf"/>
</dbReference>
<gene>
    <name evidence="3" type="ORF">AA314_00281</name>
</gene>
<feature type="compositionally biased region" description="Basic and acidic residues" evidence="1">
    <location>
        <begin position="229"/>
        <end position="241"/>
    </location>
</feature>
<dbReference type="KEGG" id="age:AA314_00281"/>
<dbReference type="InterPro" id="IPR005097">
    <property type="entry name" value="Sacchrp_dh_NADP-bd"/>
</dbReference>
<dbReference type="AlphaFoldDB" id="A0AAC8Q084"/>
<feature type="domain" description="Saccharopine dehydrogenase NADP binding" evidence="2">
    <location>
        <begin position="23"/>
        <end position="152"/>
    </location>
</feature>
<dbReference type="GO" id="GO:0005886">
    <property type="term" value="C:plasma membrane"/>
    <property type="evidence" value="ECO:0007669"/>
    <property type="project" value="TreeGrafter"/>
</dbReference>
<evidence type="ECO:0000313" key="4">
    <source>
        <dbReference type="Proteomes" id="UP000035579"/>
    </source>
</evidence>
<dbReference type="InterPro" id="IPR051276">
    <property type="entry name" value="Saccharopine_DH-like_oxidrdct"/>
</dbReference>
<sequence length="416" mass="44728">MLASASMTDREQRRTRAREFDLVLFGATGFTGRLVAEYLVKKRPSLRWALAGRSLDKLERVRNELAALEPSAKELPLVAGDSLDKKAMDGLASRTRVVCTTAGPYARYGSVLLGACAEQGTDYCDLTGETHWVREMIDAHHARAVETGARIVPSCGFDSIPSDLGVLLLHEQLAAKGGRLAEAHYRVRRMKGGASGGTIASGLYAAERMKDPAVRRVMADPFSLSPEGAPERKGHGDWLRPRKDPDTGRWLAPFFMAPVNTRVVRRSNALLGYAYGREFRYDESIDVGRGVAGMARAAATSAGMALSGAVVFGPVRKLAERFLPAPGEGPSREERESGSFEIELLGVGTAGERVRARVGATQDPGYGATSWMLGESALCLAEDALPERGGLLTPASCMGMKLVERLRAAGMTFQAG</sequence>
<protein>
    <recommendedName>
        <fullName evidence="2">Saccharopine dehydrogenase NADP binding domain-containing protein</fullName>
    </recommendedName>
</protein>
<reference evidence="3 4" key="1">
    <citation type="submission" date="2015-05" db="EMBL/GenBank/DDBJ databases">
        <title>Genome assembly of Archangium gephyra DSM 2261.</title>
        <authorList>
            <person name="Sharma G."/>
            <person name="Subramanian S."/>
        </authorList>
    </citation>
    <scope>NUCLEOTIDE SEQUENCE [LARGE SCALE GENOMIC DNA]</scope>
    <source>
        <strain evidence="3 4">DSM 2261</strain>
    </source>
</reference>
<accession>A0AAC8Q084</accession>
<evidence type="ECO:0000259" key="2">
    <source>
        <dbReference type="Pfam" id="PF03435"/>
    </source>
</evidence>
<dbReference type="EMBL" id="CP011509">
    <property type="protein sequence ID" value="AKI98654.1"/>
    <property type="molecule type" value="Genomic_DNA"/>
</dbReference>
<dbReference type="PANTHER" id="PTHR12286">
    <property type="entry name" value="SACCHAROPINE DEHYDROGENASE-LIKE OXIDOREDUCTASE"/>
    <property type="match status" value="1"/>
</dbReference>
<dbReference type="PANTHER" id="PTHR12286:SF5">
    <property type="entry name" value="SACCHAROPINE DEHYDROGENASE-LIKE OXIDOREDUCTASE"/>
    <property type="match status" value="1"/>
</dbReference>
<evidence type="ECO:0000256" key="1">
    <source>
        <dbReference type="SAM" id="MobiDB-lite"/>
    </source>
</evidence>
<feature type="region of interest" description="Disordered" evidence="1">
    <location>
        <begin position="222"/>
        <end position="241"/>
    </location>
</feature>
<evidence type="ECO:0000313" key="3">
    <source>
        <dbReference type="EMBL" id="AKI98654.1"/>
    </source>
</evidence>
<dbReference type="Pfam" id="PF03435">
    <property type="entry name" value="Sacchrp_dh_NADP"/>
    <property type="match status" value="1"/>
</dbReference>